<proteinExistence type="predicted"/>
<dbReference type="OrthoDB" id="3210041at2"/>
<dbReference type="PANTHER" id="PTHR10434:SF55">
    <property type="entry name" value="POSSIBLE ACYLTRANSFERASE"/>
    <property type="match status" value="1"/>
</dbReference>
<dbReference type="GO" id="GO:0003841">
    <property type="term" value="F:1-acylglycerol-3-phosphate O-acyltransferase activity"/>
    <property type="evidence" value="ECO:0007669"/>
    <property type="project" value="TreeGrafter"/>
</dbReference>
<dbReference type="SMART" id="SM00563">
    <property type="entry name" value="PlsC"/>
    <property type="match status" value="1"/>
</dbReference>
<reference evidence="5 6" key="1">
    <citation type="submission" date="2016-06" db="EMBL/GenBank/DDBJ databases">
        <authorList>
            <person name="Olsen C.W."/>
            <person name="Carey S."/>
            <person name="Hinshaw L."/>
            <person name="Karasin A.I."/>
        </authorList>
    </citation>
    <scope>NUCLEOTIDE SEQUENCE [LARGE SCALE GENOMIC DNA]</scope>
    <source>
        <strain evidence="5 6">LZ-22</strain>
    </source>
</reference>
<evidence type="ECO:0000256" key="3">
    <source>
        <dbReference type="SAM" id="MobiDB-lite"/>
    </source>
</evidence>
<feature type="compositionally biased region" description="Basic and acidic residues" evidence="3">
    <location>
        <begin position="234"/>
        <end position="251"/>
    </location>
</feature>
<dbReference type="InterPro" id="IPR002123">
    <property type="entry name" value="Plipid/glycerol_acylTrfase"/>
</dbReference>
<dbReference type="RefSeq" id="WP_092612857.1">
    <property type="nucleotide sequence ID" value="NZ_FMYF01000011.1"/>
</dbReference>
<evidence type="ECO:0000259" key="4">
    <source>
        <dbReference type="SMART" id="SM00563"/>
    </source>
</evidence>
<dbReference type="PANTHER" id="PTHR10434">
    <property type="entry name" value="1-ACYL-SN-GLYCEROL-3-PHOSPHATE ACYLTRANSFERASE"/>
    <property type="match status" value="1"/>
</dbReference>
<dbReference type="GO" id="GO:0005886">
    <property type="term" value="C:plasma membrane"/>
    <property type="evidence" value="ECO:0007669"/>
    <property type="project" value="TreeGrafter"/>
</dbReference>
<dbReference type="Pfam" id="PF01553">
    <property type="entry name" value="Acyltransferase"/>
    <property type="match status" value="1"/>
</dbReference>
<name>A0A1G6HNI7_9ACTN</name>
<keyword evidence="1 5" id="KW-0808">Transferase</keyword>
<dbReference type="EMBL" id="FMYF01000011">
    <property type="protein sequence ID" value="SDB95802.1"/>
    <property type="molecule type" value="Genomic_DNA"/>
</dbReference>
<evidence type="ECO:0000313" key="6">
    <source>
        <dbReference type="Proteomes" id="UP000199086"/>
    </source>
</evidence>
<dbReference type="AlphaFoldDB" id="A0A1G6HNI7"/>
<sequence>MDLGYRLLVGLIRICFRWLGLRLRITGLRNVPDHGGVVLAINHTAHVDFIFAGFGVVKANGRLVRFMAKKSIWQHPVAGRVMQMCRHIPVDRAHGGEGLRLAIEALEDGQVVGVYPEGTSSRSFEVKELKTGAVRMAQATGSPIVPTIVWGAQRMWTKDHPRNLTRSHIPVHVAYGTPIHVRPEDNVAEVTRRLREAMARLLDDVIAEYPPMTGEDLAFLPARWGGTAPTPEQAHGRDLSDSLRTKDEWTR</sequence>
<dbReference type="STRING" id="1577474.GA0111570_111116"/>
<keyword evidence="2 5" id="KW-0012">Acyltransferase</keyword>
<dbReference type="GO" id="GO:0006654">
    <property type="term" value="P:phosphatidic acid biosynthetic process"/>
    <property type="evidence" value="ECO:0007669"/>
    <property type="project" value="TreeGrafter"/>
</dbReference>
<feature type="domain" description="Phospholipid/glycerol acyltransferase" evidence="4">
    <location>
        <begin position="37"/>
        <end position="152"/>
    </location>
</feature>
<accession>A0A1G6HNI7</accession>
<evidence type="ECO:0000313" key="5">
    <source>
        <dbReference type="EMBL" id="SDB95802.1"/>
    </source>
</evidence>
<evidence type="ECO:0000256" key="2">
    <source>
        <dbReference type="ARBA" id="ARBA00023315"/>
    </source>
</evidence>
<dbReference type="Proteomes" id="UP000199086">
    <property type="component" value="Unassembled WGS sequence"/>
</dbReference>
<organism evidence="5 6">
    <name type="scientific">Raineyella antarctica</name>
    <dbReference type="NCBI Taxonomy" id="1577474"/>
    <lineage>
        <taxon>Bacteria</taxon>
        <taxon>Bacillati</taxon>
        <taxon>Actinomycetota</taxon>
        <taxon>Actinomycetes</taxon>
        <taxon>Propionibacteriales</taxon>
        <taxon>Propionibacteriaceae</taxon>
        <taxon>Raineyella</taxon>
    </lineage>
</organism>
<keyword evidence="6" id="KW-1185">Reference proteome</keyword>
<protein>
    <submittedName>
        <fullName evidence="5">1-acyl-sn-glycerol-3-phosphate acyltransferases</fullName>
    </submittedName>
</protein>
<evidence type="ECO:0000256" key="1">
    <source>
        <dbReference type="ARBA" id="ARBA00022679"/>
    </source>
</evidence>
<dbReference type="SUPFAM" id="SSF69593">
    <property type="entry name" value="Glycerol-3-phosphate (1)-acyltransferase"/>
    <property type="match status" value="1"/>
</dbReference>
<feature type="region of interest" description="Disordered" evidence="3">
    <location>
        <begin position="223"/>
        <end position="251"/>
    </location>
</feature>
<dbReference type="CDD" id="cd07989">
    <property type="entry name" value="LPLAT_AGPAT-like"/>
    <property type="match status" value="1"/>
</dbReference>
<gene>
    <name evidence="5" type="ORF">GA0111570_111116</name>
</gene>